<evidence type="ECO:0000313" key="2">
    <source>
        <dbReference type="Proteomes" id="UP001187192"/>
    </source>
</evidence>
<dbReference type="AlphaFoldDB" id="A0AA88D9R6"/>
<accession>A0AA88D9R6</accession>
<comment type="caution">
    <text evidence="1">The sequence shown here is derived from an EMBL/GenBank/DDBJ whole genome shotgun (WGS) entry which is preliminary data.</text>
</comment>
<dbReference type="Proteomes" id="UP001187192">
    <property type="component" value="Unassembled WGS sequence"/>
</dbReference>
<organism evidence="1 2">
    <name type="scientific">Ficus carica</name>
    <name type="common">Common fig</name>
    <dbReference type="NCBI Taxonomy" id="3494"/>
    <lineage>
        <taxon>Eukaryota</taxon>
        <taxon>Viridiplantae</taxon>
        <taxon>Streptophyta</taxon>
        <taxon>Embryophyta</taxon>
        <taxon>Tracheophyta</taxon>
        <taxon>Spermatophyta</taxon>
        <taxon>Magnoliopsida</taxon>
        <taxon>eudicotyledons</taxon>
        <taxon>Gunneridae</taxon>
        <taxon>Pentapetalae</taxon>
        <taxon>rosids</taxon>
        <taxon>fabids</taxon>
        <taxon>Rosales</taxon>
        <taxon>Moraceae</taxon>
        <taxon>Ficeae</taxon>
        <taxon>Ficus</taxon>
    </lineage>
</organism>
<name>A0AA88D9R6_FICCA</name>
<protein>
    <submittedName>
        <fullName evidence="1">Uncharacterized protein</fullName>
    </submittedName>
</protein>
<keyword evidence="2" id="KW-1185">Reference proteome</keyword>
<proteinExistence type="predicted"/>
<evidence type="ECO:0000313" key="1">
    <source>
        <dbReference type="EMBL" id="GMN49840.1"/>
    </source>
</evidence>
<dbReference type="EMBL" id="BTGU01000032">
    <property type="protein sequence ID" value="GMN49840.1"/>
    <property type="molecule type" value="Genomic_DNA"/>
</dbReference>
<reference evidence="1" key="1">
    <citation type="submission" date="2023-07" db="EMBL/GenBank/DDBJ databases">
        <title>draft genome sequence of fig (Ficus carica).</title>
        <authorList>
            <person name="Takahashi T."/>
            <person name="Nishimura K."/>
        </authorList>
    </citation>
    <scope>NUCLEOTIDE SEQUENCE</scope>
</reference>
<gene>
    <name evidence="1" type="ORF">TIFTF001_019005</name>
</gene>
<sequence length="136" mass="14616">MVPTGRPAPSTQTPSVHWANAMFLPTRTSGDTGAGCKCFCQQGQVVEEGGASGGARTGTNVECQLSRVCAPCHGIVVSRYGMAVGSGLPPVFGACFMEYRISRVTRFLLRCKFNFDWSVQLISKIREGVRMFSTSA</sequence>